<dbReference type="EMBL" id="JAWRVE010000140">
    <property type="protein sequence ID" value="KAL1854398.1"/>
    <property type="molecule type" value="Genomic_DNA"/>
</dbReference>
<feature type="domain" description="Trichothecene 3-O-acetyltransferase-like N-terminal" evidence="2">
    <location>
        <begin position="36"/>
        <end position="193"/>
    </location>
</feature>
<dbReference type="PANTHER" id="PTHR31642">
    <property type="entry name" value="TRICHOTHECENE 3-O-ACETYLTRANSFERASE"/>
    <property type="match status" value="1"/>
</dbReference>
<reference evidence="3 4" key="1">
    <citation type="journal article" date="2024" name="IMA Fungus">
        <title>IMA Genome - F19 : A genome assembly and annotation guide to empower mycologists, including annotated draft genome sequences of Ceratocystis pirilliformis, Diaporthe australafricana, Fusarium ophioides, Paecilomyces lecythidis, and Sporothrix stenoceras.</title>
        <authorList>
            <person name="Aylward J."/>
            <person name="Wilson A.M."/>
            <person name="Visagie C.M."/>
            <person name="Spraker J."/>
            <person name="Barnes I."/>
            <person name="Buitendag C."/>
            <person name="Ceriani C."/>
            <person name="Del Mar Angel L."/>
            <person name="du Plessis D."/>
            <person name="Fuchs T."/>
            <person name="Gasser K."/>
            <person name="Kramer D."/>
            <person name="Li W."/>
            <person name="Munsamy K."/>
            <person name="Piso A."/>
            <person name="Price J.L."/>
            <person name="Sonnekus B."/>
            <person name="Thomas C."/>
            <person name="van der Nest A."/>
            <person name="van Dijk A."/>
            <person name="van Heerden A."/>
            <person name="van Vuuren N."/>
            <person name="Yilmaz N."/>
            <person name="Duong T.A."/>
            <person name="van der Merwe N.A."/>
            <person name="Wingfield M.J."/>
            <person name="Wingfield B.D."/>
        </authorList>
    </citation>
    <scope>NUCLEOTIDE SEQUENCE [LARGE SCALE GENOMIC DNA]</scope>
    <source>
        <strain evidence="3 4">CMW 18300</strain>
    </source>
</reference>
<gene>
    <name evidence="3" type="ORF">Daus18300_011497</name>
</gene>
<dbReference type="Proteomes" id="UP001583177">
    <property type="component" value="Unassembled WGS sequence"/>
</dbReference>
<evidence type="ECO:0000313" key="4">
    <source>
        <dbReference type="Proteomes" id="UP001583177"/>
    </source>
</evidence>
<name>A0ABR3W6G8_9PEZI</name>
<dbReference type="PANTHER" id="PTHR31642:SF310">
    <property type="entry name" value="FATTY ALCOHOL:CAFFEOYL-COA ACYLTRANSFERASE"/>
    <property type="match status" value="1"/>
</dbReference>
<comment type="caution">
    <text evidence="3">The sequence shown here is derived from an EMBL/GenBank/DDBJ whole genome shotgun (WGS) entry which is preliminary data.</text>
</comment>
<accession>A0ABR3W6G8</accession>
<dbReference type="InterPro" id="IPR054710">
    <property type="entry name" value="Tri101-like_N"/>
</dbReference>
<dbReference type="Pfam" id="PF22664">
    <property type="entry name" value="TRI-like_N"/>
    <property type="match status" value="1"/>
</dbReference>
<evidence type="ECO:0000256" key="1">
    <source>
        <dbReference type="ARBA" id="ARBA00022679"/>
    </source>
</evidence>
<proteinExistence type="predicted"/>
<evidence type="ECO:0000313" key="3">
    <source>
        <dbReference type="EMBL" id="KAL1854398.1"/>
    </source>
</evidence>
<protein>
    <recommendedName>
        <fullName evidence="2">Trichothecene 3-O-acetyltransferase-like N-terminal domain-containing protein</fullName>
    </recommendedName>
</protein>
<organism evidence="3 4">
    <name type="scientific">Diaporthe australafricana</name>
    <dbReference type="NCBI Taxonomy" id="127596"/>
    <lineage>
        <taxon>Eukaryota</taxon>
        <taxon>Fungi</taxon>
        <taxon>Dikarya</taxon>
        <taxon>Ascomycota</taxon>
        <taxon>Pezizomycotina</taxon>
        <taxon>Sordariomycetes</taxon>
        <taxon>Sordariomycetidae</taxon>
        <taxon>Diaporthales</taxon>
        <taxon>Diaporthaceae</taxon>
        <taxon>Diaporthe</taxon>
    </lineage>
</organism>
<dbReference type="InterPro" id="IPR050317">
    <property type="entry name" value="Plant_Fungal_Acyltransferase"/>
</dbReference>
<evidence type="ECO:0000259" key="2">
    <source>
        <dbReference type="Pfam" id="PF22664"/>
    </source>
</evidence>
<keyword evidence="1" id="KW-0808">Transferase</keyword>
<dbReference type="InterPro" id="IPR023213">
    <property type="entry name" value="CAT-like_dom_sf"/>
</dbReference>
<sequence length="463" mass="52008">MTNYKIFELRPSGWETDPAEERFKLSTIDPTPNCAYNHYVLFFRFQHEDRIKAANVLKNGLERTLSQARYLCGTIEKDSSGGHSFVKKKASTVKYVVKCLDSLEVDSTYPSMSDLENEHFACRALGDLGMWSANPWMTWGEGRPEADPDHGAVVAAYQATFIRGGLVFGMHCHHYASDVMGWSNFTRQLADNCFAISNGTAFPAWDPACIDVSRFTRDLPETEQVDGPPVAPRHPDHPEQQAVLFHMPMSKAVLLKSCASPSDGSRWISTYDAISDMSTHPYFGEAVNMRPRLRNLNLPGRMMRNVLCGAFGDTAPVPRPTLAELIAPEEEYPLSNLAVYIRKLTDSCDQKHMEALVDFIAPIRDKRSISLRLDALPPMSIWVTDHRPADVGGLDFGFGKPITHRHLWGDHLSPGLVLIYAPVNSASNTDEGYTFTITMEKDLVPKLLQDPQWTEFFEYRGVD</sequence>
<dbReference type="Gene3D" id="3.30.559.10">
    <property type="entry name" value="Chloramphenicol acetyltransferase-like domain"/>
    <property type="match status" value="2"/>
</dbReference>
<keyword evidence="4" id="KW-1185">Reference proteome</keyword>